<keyword evidence="1" id="KW-1133">Transmembrane helix</keyword>
<evidence type="ECO:0000256" key="1">
    <source>
        <dbReference type="SAM" id="Phobius"/>
    </source>
</evidence>
<keyword evidence="1" id="KW-0812">Transmembrane</keyword>
<dbReference type="Gene3D" id="2.30.29.30">
    <property type="entry name" value="Pleckstrin-homology domain (PH domain)/Phosphotyrosine-binding domain (PTB)"/>
    <property type="match status" value="1"/>
</dbReference>
<feature type="transmembrane region" description="Helical" evidence="1">
    <location>
        <begin position="42"/>
        <end position="60"/>
    </location>
</feature>
<dbReference type="AlphaFoldDB" id="R0M033"/>
<proteinExistence type="predicted"/>
<protein>
    <submittedName>
        <fullName evidence="2">Uncharacterized protein</fullName>
    </submittedName>
</protein>
<reference evidence="3" key="1">
    <citation type="journal article" date="2013" name="Nat. Genet.">
        <title>The duck genome and transcriptome provide insight into an avian influenza virus reservoir species.</title>
        <authorList>
            <person name="Huang Y."/>
            <person name="Li Y."/>
            <person name="Burt D.W."/>
            <person name="Chen H."/>
            <person name="Zhang Y."/>
            <person name="Qian W."/>
            <person name="Kim H."/>
            <person name="Gan S."/>
            <person name="Zhao Y."/>
            <person name="Li J."/>
            <person name="Yi K."/>
            <person name="Feng H."/>
            <person name="Zhu P."/>
            <person name="Li B."/>
            <person name="Liu Q."/>
            <person name="Fairley S."/>
            <person name="Magor K.E."/>
            <person name="Du Z."/>
            <person name="Hu X."/>
            <person name="Goodman L."/>
            <person name="Tafer H."/>
            <person name="Vignal A."/>
            <person name="Lee T."/>
            <person name="Kim K.W."/>
            <person name="Sheng Z."/>
            <person name="An Y."/>
            <person name="Searle S."/>
            <person name="Herrero J."/>
            <person name="Groenen M.A."/>
            <person name="Crooijmans R.P."/>
            <person name="Faraut T."/>
            <person name="Cai Q."/>
            <person name="Webster R.G."/>
            <person name="Aldridge J.R."/>
            <person name="Warren W.C."/>
            <person name="Bartschat S."/>
            <person name="Kehr S."/>
            <person name="Marz M."/>
            <person name="Stadler P.F."/>
            <person name="Smith J."/>
            <person name="Kraus R.H."/>
            <person name="Zhao Y."/>
            <person name="Ren L."/>
            <person name="Fei J."/>
            <person name="Morisson M."/>
            <person name="Kaiser P."/>
            <person name="Griffin D.K."/>
            <person name="Rao M."/>
            <person name="Pitel F."/>
            <person name="Wang J."/>
            <person name="Li N."/>
        </authorList>
    </citation>
    <scope>NUCLEOTIDE SEQUENCE [LARGE SCALE GENOMIC DNA]</scope>
</reference>
<dbReference type="InterPro" id="IPR051724">
    <property type="entry name" value="Actin_motor_Myosin"/>
</dbReference>
<dbReference type="SUPFAM" id="SSF50729">
    <property type="entry name" value="PH domain-like"/>
    <property type="match status" value="1"/>
</dbReference>
<evidence type="ECO:0000313" key="3">
    <source>
        <dbReference type="Proteomes" id="UP000296049"/>
    </source>
</evidence>
<dbReference type="Proteomes" id="UP000296049">
    <property type="component" value="Unassembled WGS sequence"/>
</dbReference>
<name>R0M033_ANAPL</name>
<dbReference type="InterPro" id="IPR011993">
    <property type="entry name" value="PH-like_dom_sf"/>
</dbReference>
<organism evidence="2 3">
    <name type="scientific">Anas platyrhynchos</name>
    <name type="common">Mallard</name>
    <name type="synonym">Anas boschas</name>
    <dbReference type="NCBI Taxonomy" id="8839"/>
    <lineage>
        <taxon>Eukaryota</taxon>
        <taxon>Metazoa</taxon>
        <taxon>Chordata</taxon>
        <taxon>Craniata</taxon>
        <taxon>Vertebrata</taxon>
        <taxon>Euteleostomi</taxon>
        <taxon>Archelosauria</taxon>
        <taxon>Archosauria</taxon>
        <taxon>Dinosauria</taxon>
        <taxon>Saurischia</taxon>
        <taxon>Theropoda</taxon>
        <taxon>Coelurosauria</taxon>
        <taxon>Aves</taxon>
        <taxon>Neognathae</taxon>
        <taxon>Galloanserae</taxon>
        <taxon>Anseriformes</taxon>
        <taxon>Anatidae</taxon>
        <taxon>Anatinae</taxon>
        <taxon>Anas</taxon>
    </lineage>
</organism>
<evidence type="ECO:0000313" key="2">
    <source>
        <dbReference type="EMBL" id="EOB07435.1"/>
    </source>
</evidence>
<dbReference type="PANTHER" id="PTHR46049">
    <property type="entry name" value="AGAP003327-PA"/>
    <property type="match status" value="1"/>
</dbReference>
<keyword evidence="1" id="KW-0472">Membrane</keyword>
<keyword evidence="3" id="KW-1185">Reference proteome</keyword>
<dbReference type="PANTHER" id="PTHR46049:SF5">
    <property type="entry name" value="PLECKSTRIN HOMOLOGY DOMAIN-CONTAINING FAMILY H MEMBER 3"/>
    <property type="match status" value="1"/>
</dbReference>
<dbReference type="Gene3D" id="6.20.400.20">
    <property type="match status" value="1"/>
</dbReference>
<sequence length="160" mass="17712">METAATTDFYSWEYDPSWDDGMLPELCEKQEVQGFARTYQPAVYLLLLLLGTVGNGLVLLTHTRTTAGHTASPTSLLVSEEMRSLIVEKGPGPVEEDPDALVKGWLQREVRGGVKTPWIRPRKYWFVLTPDSLDYYSSNEKGAKRLGSLVLTSLCSATGA</sequence>
<gene>
    <name evidence="2" type="ORF">Anapl_16516</name>
</gene>
<accession>R0M033</accession>
<dbReference type="EMBL" id="KB742525">
    <property type="protein sequence ID" value="EOB07435.1"/>
    <property type="molecule type" value="Genomic_DNA"/>
</dbReference>